<dbReference type="AlphaFoldDB" id="A0A1G8ZNE0"/>
<feature type="transmembrane region" description="Helical" evidence="1">
    <location>
        <begin position="84"/>
        <end position="101"/>
    </location>
</feature>
<feature type="transmembrane region" description="Helical" evidence="1">
    <location>
        <begin position="51"/>
        <end position="72"/>
    </location>
</feature>
<sequence length="135" mass="14558">MTDQAREALESVRHAPSLYRRPRVAEIALAVISLGALSAGASWLIQSDPPLVWSLLAALAILAVPFSWHWAALRAPGRAPWRRIDTLLAGAALLAGTFPVYELLWSDGSSGTSAWVASAVATVMLAVFIGVRWRR</sequence>
<feature type="transmembrane region" description="Helical" evidence="1">
    <location>
        <begin position="113"/>
        <end position="131"/>
    </location>
</feature>
<name>A0A1G8ZNE0_ACTMZ</name>
<dbReference type="Proteomes" id="UP000199213">
    <property type="component" value="Unassembled WGS sequence"/>
</dbReference>
<keyword evidence="1" id="KW-1133">Transmembrane helix</keyword>
<dbReference type="RefSeq" id="WP_092627649.1">
    <property type="nucleotide sequence ID" value="NZ_FNFM01000005.1"/>
</dbReference>
<accession>A0A1G8ZNE0</accession>
<evidence type="ECO:0000313" key="3">
    <source>
        <dbReference type="Proteomes" id="UP000199213"/>
    </source>
</evidence>
<keyword evidence="3" id="KW-1185">Reference proteome</keyword>
<keyword evidence="1" id="KW-0812">Transmembrane</keyword>
<evidence type="ECO:0000313" key="2">
    <source>
        <dbReference type="EMBL" id="SDK16642.1"/>
    </source>
</evidence>
<evidence type="ECO:0000256" key="1">
    <source>
        <dbReference type="SAM" id="Phobius"/>
    </source>
</evidence>
<dbReference type="OrthoDB" id="5190479at2"/>
<protein>
    <submittedName>
        <fullName evidence="2">Uncharacterized protein</fullName>
    </submittedName>
</protein>
<organism evidence="2 3">
    <name type="scientific">Actinopolyspora mzabensis</name>
    <dbReference type="NCBI Taxonomy" id="995066"/>
    <lineage>
        <taxon>Bacteria</taxon>
        <taxon>Bacillati</taxon>
        <taxon>Actinomycetota</taxon>
        <taxon>Actinomycetes</taxon>
        <taxon>Actinopolysporales</taxon>
        <taxon>Actinopolysporaceae</taxon>
        <taxon>Actinopolyspora</taxon>
    </lineage>
</organism>
<reference evidence="3" key="1">
    <citation type="submission" date="2016-10" db="EMBL/GenBank/DDBJ databases">
        <authorList>
            <person name="Varghese N."/>
            <person name="Submissions S."/>
        </authorList>
    </citation>
    <scope>NUCLEOTIDE SEQUENCE [LARGE SCALE GENOMIC DNA]</scope>
    <source>
        <strain evidence="3">DSM 45460</strain>
    </source>
</reference>
<dbReference type="EMBL" id="FNFM01000005">
    <property type="protein sequence ID" value="SDK16642.1"/>
    <property type="molecule type" value="Genomic_DNA"/>
</dbReference>
<proteinExistence type="predicted"/>
<gene>
    <name evidence="2" type="ORF">SAMN04487820_10544</name>
</gene>
<keyword evidence="1" id="KW-0472">Membrane</keyword>
<feature type="transmembrane region" description="Helical" evidence="1">
    <location>
        <begin position="27"/>
        <end position="45"/>
    </location>
</feature>